<evidence type="ECO:0000313" key="8">
    <source>
        <dbReference type="EMBL" id="EMR62433.1"/>
    </source>
</evidence>
<feature type="transmembrane region" description="Helical" evidence="6">
    <location>
        <begin position="90"/>
        <end position="114"/>
    </location>
</feature>
<feature type="transmembrane region" description="Helical" evidence="6">
    <location>
        <begin position="170"/>
        <end position="190"/>
    </location>
</feature>
<reference evidence="9" key="1">
    <citation type="journal article" date="2013" name="Genome Announc.">
        <title>Draft genome sequence of the grapevine dieback fungus Eutypa lata UCR-EL1.</title>
        <authorList>
            <person name="Blanco-Ulate B."/>
            <person name="Rolshausen P.E."/>
            <person name="Cantu D."/>
        </authorList>
    </citation>
    <scope>NUCLEOTIDE SEQUENCE [LARGE SCALE GENOMIC DNA]</scope>
    <source>
        <strain evidence="9">UCR-EL1</strain>
    </source>
</reference>
<feature type="domain" description="Rhodopsin" evidence="7">
    <location>
        <begin position="2"/>
        <end position="230"/>
    </location>
</feature>
<comment type="subcellular location">
    <subcellularLocation>
        <location evidence="1">Membrane</location>
        <topology evidence="1">Multi-pass membrane protein</topology>
    </subcellularLocation>
</comment>
<name>M7SDZ8_EUTLA</name>
<dbReference type="InterPro" id="IPR049326">
    <property type="entry name" value="Rhodopsin_dom_fungi"/>
</dbReference>
<keyword evidence="3 6" id="KW-1133">Transmembrane helix</keyword>
<dbReference type="PANTHER" id="PTHR33048:SF47">
    <property type="entry name" value="INTEGRAL MEMBRANE PROTEIN-RELATED"/>
    <property type="match status" value="1"/>
</dbReference>
<organism evidence="8 9">
    <name type="scientific">Eutypa lata (strain UCR-EL1)</name>
    <name type="common">Grapevine dieback disease fungus</name>
    <name type="synonym">Eutypa armeniacae</name>
    <dbReference type="NCBI Taxonomy" id="1287681"/>
    <lineage>
        <taxon>Eukaryota</taxon>
        <taxon>Fungi</taxon>
        <taxon>Dikarya</taxon>
        <taxon>Ascomycota</taxon>
        <taxon>Pezizomycotina</taxon>
        <taxon>Sordariomycetes</taxon>
        <taxon>Xylariomycetidae</taxon>
        <taxon>Xylariales</taxon>
        <taxon>Diatrypaceae</taxon>
        <taxon>Eutypa</taxon>
    </lineage>
</organism>
<sequence length="273" mass="30603">MFIHRELWWDDCTAVIAWAGTIVICVLQLVALQQNGGGDTDYMTPEEFKRFEKLFMSTQISSRLGILFAKLSILLLYLRAFFPARVSKSAFWWVIQVTIWVNVMYTVVHVLVIALQCVPSKQPWGTHRIHESGLLIAAAVVNIISDVAVVVIPIGAIWKIQISREKKWALWSLFGFGMLAPIASLARLVYQAMRFDDENQTAVYVITSFLATAEQVIAVVGGCIPVLAKFCAQRERQHPVRSHHGQNSSQALRCIDNVWDAVNGAQLEADFAS</sequence>
<dbReference type="KEGG" id="ela:UCREL1_10639"/>
<protein>
    <submittedName>
        <fullName evidence="8">Putative integral membrane protein</fullName>
    </submittedName>
</protein>
<evidence type="ECO:0000256" key="2">
    <source>
        <dbReference type="ARBA" id="ARBA00022692"/>
    </source>
</evidence>
<dbReference type="eggNOG" id="ENOG502TCMY">
    <property type="taxonomic scope" value="Eukaryota"/>
</dbReference>
<keyword evidence="9" id="KW-1185">Reference proteome</keyword>
<accession>M7SDZ8</accession>
<dbReference type="EMBL" id="KB707430">
    <property type="protein sequence ID" value="EMR62433.1"/>
    <property type="molecule type" value="Genomic_DNA"/>
</dbReference>
<evidence type="ECO:0000256" key="1">
    <source>
        <dbReference type="ARBA" id="ARBA00004141"/>
    </source>
</evidence>
<feature type="transmembrane region" description="Helical" evidence="6">
    <location>
        <begin position="202"/>
        <end position="228"/>
    </location>
</feature>
<gene>
    <name evidence="8" type="ORF">UCREL1_10639</name>
</gene>
<dbReference type="PANTHER" id="PTHR33048">
    <property type="entry name" value="PTH11-LIKE INTEGRAL MEMBRANE PROTEIN (AFU_ORTHOLOGUE AFUA_5G11245)"/>
    <property type="match status" value="1"/>
</dbReference>
<dbReference type="OMA" id="THRIHES"/>
<dbReference type="OrthoDB" id="5378633at2759"/>
<dbReference type="AlphaFoldDB" id="M7SDZ8"/>
<feature type="transmembrane region" description="Helical" evidence="6">
    <location>
        <begin position="12"/>
        <end position="34"/>
    </location>
</feature>
<feature type="transmembrane region" description="Helical" evidence="6">
    <location>
        <begin position="54"/>
        <end position="78"/>
    </location>
</feature>
<evidence type="ECO:0000313" key="9">
    <source>
        <dbReference type="Proteomes" id="UP000012174"/>
    </source>
</evidence>
<proteinExistence type="inferred from homology"/>
<dbReference type="Pfam" id="PF20684">
    <property type="entry name" value="Fung_rhodopsin"/>
    <property type="match status" value="1"/>
</dbReference>
<evidence type="ECO:0000256" key="4">
    <source>
        <dbReference type="ARBA" id="ARBA00023136"/>
    </source>
</evidence>
<dbReference type="InterPro" id="IPR052337">
    <property type="entry name" value="SAT4-like"/>
</dbReference>
<comment type="similarity">
    <text evidence="5">Belongs to the SAT4 family.</text>
</comment>
<dbReference type="GO" id="GO:0016020">
    <property type="term" value="C:membrane"/>
    <property type="evidence" value="ECO:0007669"/>
    <property type="project" value="UniProtKB-SubCell"/>
</dbReference>
<evidence type="ECO:0000256" key="3">
    <source>
        <dbReference type="ARBA" id="ARBA00022989"/>
    </source>
</evidence>
<evidence type="ECO:0000256" key="5">
    <source>
        <dbReference type="ARBA" id="ARBA00038359"/>
    </source>
</evidence>
<keyword evidence="4 6" id="KW-0472">Membrane</keyword>
<feature type="transmembrane region" description="Helical" evidence="6">
    <location>
        <begin position="134"/>
        <end position="158"/>
    </location>
</feature>
<evidence type="ECO:0000256" key="6">
    <source>
        <dbReference type="SAM" id="Phobius"/>
    </source>
</evidence>
<dbReference type="Proteomes" id="UP000012174">
    <property type="component" value="Unassembled WGS sequence"/>
</dbReference>
<dbReference type="HOGENOM" id="CLU_1019536_0_0_1"/>
<evidence type="ECO:0000259" key="7">
    <source>
        <dbReference type="Pfam" id="PF20684"/>
    </source>
</evidence>
<keyword evidence="2 6" id="KW-0812">Transmembrane</keyword>